<feature type="transmembrane region" description="Helical" evidence="1">
    <location>
        <begin position="21"/>
        <end position="40"/>
    </location>
</feature>
<keyword evidence="1" id="KW-0472">Membrane</keyword>
<evidence type="ECO:0000313" key="2">
    <source>
        <dbReference type="EMBL" id="KIL52526.1"/>
    </source>
</evidence>
<dbReference type="Proteomes" id="UP000031938">
    <property type="component" value="Unassembled WGS sequence"/>
</dbReference>
<name>A0A0C2W7I5_9BACL</name>
<proteinExistence type="predicted"/>
<keyword evidence="1" id="KW-1133">Transmembrane helix</keyword>
<keyword evidence="1" id="KW-0812">Transmembrane</keyword>
<accession>A0A0C2W7I5</accession>
<dbReference type="AlphaFoldDB" id="A0A0C2W7I5"/>
<evidence type="ECO:0000313" key="3">
    <source>
        <dbReference type="Proteomes" id="UP000031938"/>
    </source>
</evidence>
<dbReference type="PATRIC" id="fig|889306.3.peg.60"/>
<evidence type="ECO:0000256" key="1">
    <source>
        <dbReference type="SAM" id="Phobius"/>
    </source>
</evidence>
<dbReference type="EMBL" id="JXRP01000003">
    <property type="protein sequence ID" value="KIL52526.1"/>
    <property type="molecule type" value="Genomic_DNA"/>
</dbReference>
<sequence>MLYTKNQQMKSIKEGSCMTGTIAAVMTLSIPVIAIITTHLEK</sequence>
<dbReference type="STRING" id="889306.KP78_00610"/>
<reference evidence="2 3" key="1">
    <citation type="submission" date="2015-01" db="EMBL/GenBank/DDBJ databases">
        <title>Genome sequencing of Jeotgalibacillus soli.</title>
        <authorList>
            <person name="Goh K.M."/>
            <person name="Chan K.-G."/>
            <person name="Yaakop A.S."/>
            <person name="Ee R."/>
            <person name="Gan H.M."/>
            <person name="Chan C.S."/>
        </authorList>
    </citation>
    <scope>NUCLEOTIDE SEQUENCE [LARGE SCALE GENOMIC DNA]</scope>
    <source>
        <strain evidence="2 3">P9</strain>
    </source>
</reference>
<comment type="caution">
    <text evidence="2">The sequence shown here is derived from an EMBL/GenBank/DDBJ whole genome shotgun (WGS) entry which is preliminary data.</text>
</comment>
<gene>
    <name evidence="2" type="ORF">KP78_00610</name>
</gene>
<protein>
    <submittedName>
        <fullName evidence="2">Uncharacterized protein</fullName>
    </submittedName>
</protein>
<organism evidence="2 3">
    <name type="scientific">Jeotgalibacillus soli</name>
    <dbReference type="NCBI Taxonomy" id="889306"/>
    <lineage>
        <taxon>Bacteria</taxon>
        <taxon>Bacillati</taxon>
        <taxon>Bacillota</taxon>
        <taxon>Bacilli</taxon>
        <taxon>Bacillales</taxon>
        <taxon>Caryophanaceae</taxon>
        <taxon>Jeotgalibacillus</taxon>
    </lineage>
</organism>
<keyword evidence="3" id="KW-1185">Reference proteome</keyword>